<comment type="cofactor">
    <cofactor evidence="1">
        <name>Mg(2+)</name>
        <dbReference type="ChEBI" id="CHEBI:18420"/>
    </cofactor>
</comment>
<keyword evidence="5" id="KW-1185">Reference proteome</keyword>
<dbReference type="GO" id="GO:0004519">
    <property type="term" value="F:endonuclease activity"/>
    <property type="evidence" value="ECO:0007669"/>
    <property type="project" value="UniProtKB-KW"/>
</dbReference>
<dbReference type="KEGG" id="vg:9926033"/>
<dbReference type="GeneID" id="9926033"/>
<dbReference type="InterPro" id="IPR000305">
    <property type="entry name" value="GIY-YIG_endonuc"/>
</dbReference>
<organism evidence="4 5">
    <name type="scientific">Acinetobacter phage Acj61</name>
    <dbReference type="NCBI Taxonomy" id="760732"/>
    <lineage>
        <taxon>Viruses</taxon>
        <taxon>Duplodnaviria</taxon>
        <taxon>Heunggongvirae</taxon>
        <taxon>Uroviricota</taxon>
        <taxon>Caudoviricetes</taxon>
        <taxon>Pantevenvirales</taxon>
        <taxon>Straboviridae</taxon>
        <taxon>Twarogvirinae</taxon>
        <taxon>Lasallevirus</taxon>
        <taxon>Lasallevirus Acj61</taxon>
        <taxon>Acinetobacter virus Acj61</taxon>
    </lineage>
</organism>
<evidence type="ECO:0000313" key="5">
    <source>
        <dbReference type="Proteomes" id="UP000008730"/>
    </source>
</evidence>
<reference evidence="4 5" key="1">
    <citation type="journal article" date="2010" name="Virol. J.">
        <title>Genomes of the T4-related bacteriophages as windows on microbial genome evolution.</title>
        <authorList>
            <person name="Petrov V.M."/>
            <person name="Ratnayaka S."/>
            <person name="Nolan J.M."/>
            <person name="Miller E.S."/>
            <person name="Karam J.D."/>
        </authorList>
    </citation>
    <scope>NUCLEOTIDE SEQUENCE [LARGE SCALE GENOMIC DNA]</scope>
</reference>
<dbReference type="Proteomes" id="UP000008730">
    <property type="component" value="Segment"/>
</dbReference>
<feature type="domain" description="GIY-YIG" evidence="3">
    <location>
        <begin position="1"/>
        <end position="84"/>
    </location>
</feature>
<evidence type="ECO:0000259" key="3">
    <source>
        <dbReference type="PROSITE" id="PS50164"/>
    </source>
</evidence>
<gene>
    <name evidence="4" type="ORF">Acj61p142</name>
</gene>
<name>E5E4C3_9CAUD</name>
<dbReference type="Gene3D" id="3.40.1440.10">
    <property type="entry name" value="GIY-YIG endonuclease"/>
    <property type="match status" value="1"/>
</dbReference>
<accession>E5E4C3</accession>
<keyword evidence="4" id="KW-0540">Nuclease</keyword>
<keyword evidence="2" id="KW-0460">Magnesium</keyword>
<dbReference type="EMBL" id="GU911519">
    <property type="protein sequence ID" value="ADG36107.1"/>
    <property type="molecule type" value="Genomic_DNA"/>
</dbReference>
<proteinExistence type="predicted"/>
<dbReference type="SUPFAM" id="SSF82771">
    <property type="entry name" value="GIY-YIG endonuclease"/>
    <property type="match status" value="1"/>
</dbReference>
<evidence type="ECO:0000256" key="2">
    <source>
        <dbReference type="ARBA" id="ARBA00022842"/>
    </source>
</evidence>
<dbReference type="SMART" id="SM00465">
    <property type="entry name" value="GIYc"/>
    <property type="match status" value="1"/>
</dbReference>
<evidence type="ECO:0000256" key="1">
    <source>
        <dbReference type="ARBA" id="ARBA00001946"/>
    </source>
</evidence>
<dbReference type="Pfam" id="PF01541">
    <property type="entry name" value="GIY-YIG"/>
    <property type="match status" value="1"/>
</dbReference>
<dbReference type="InterPro" id="IPR035901">
    <property type="entry name" value="GIY-YIG_endonuc_sf"/>
</dbReference>
<evidence type="ECO:0000313" key="4">
    <source>
        <dbReference type="EMBL" id="ADG36107.1"/>
    </source>
</evidence>
<sequence>MYFYTYKITNSVTKHIYIGAHKTKRLNDGYMGSGTILKRAMAKYGADKFEKEILKFHSSQEEMFEHESQLVDQEFIDRDDTYNLKLGGTGGFDYINATMTKEDRQERAERASKVFQEKLKDPVFYEDWYSKMCKGKSRAQTQGH</sequence>
<keyword evidence="4" id="KW-0255">Endonuclease</keyword>
<keyword evidence="4" id="KW-0378">Hydrolase</keyword>
<dbReference type="OrthoDB" id="18636at10239"/>
<protein>
    <submittedName>
        <fullName evidence="4">Putative site-specific homing DNA endonuclease</fullName>
    </submittedName>
</protein>
<dbReference type="RefSeq" id="YP_004009759.1">
    <property type="nucleotide sequence ID" value="NC_014661.1"/>
</dbReference>
<dbReference type="PROSITE" id="PS50164">
    <property type="entry name" value="GIY_YIG"/>
    <property type="match status" value="1"/>
</dbReference>
<dbReference type="CDD" id="cd10444">
    <property type="entry name" value="GIY-YIG_SegABCDEFG"/>
    <property type="match status" value="1"/>
</dbReference>